<dbReference type="Proteomes" id="UP000694892">
    <property type="component" value="Chromosome 1S"/>
</dbReference>
<comment type="subunit">
    <text evidence="10">Component of the ubiquinol-cytochrome c oxidoreductase (cytochrome b-c1 complex, complex III, CIII), a multisubunit enzyme composed of 11 subunits. The complex is composed of 3 respiratory subunits cytochrome b, cytochrome c1 and Rieske protein UQCRFS1, 2 core protein subunits UQCRC1/QCR1 and UQCRC2/QCR2, and 6 low-molecular weight protein subunits UQCRH/QCR6, UQCRB/QCR7, UQCRQ/QCR8, UQCR10/QCR9, UQCR11/QCR10 and subunit 9, the cleavage product of Rieske protein UQCRFS1. The complex exists as an obligatory dimer and forms supercomplexes (SCs) in the inner mitochondrial membrane with NADH-ubiquinone oxidoreductase (complex I, CI) and cytochrome c oxidase (complex IV, CIV), resulting in different assemblies (supercomplex SCI(1)III(2)IV(1) and megacomplex MCI(2)III(2)IV(2)).</text>
</comment>
<keyword evidence="3" id="KW-0679">Respiratory chain</keyword>
<dbReference type="Gene3D" id="1.20.5.220">
    <property type="match status" value="1"/>
</dbReference>
<keyword evidence="6" id="KW-0249">Electron transport</keyword>
<evidence type="ECO:0000256" key="9">
    <source>
        <dbReference type="ARBA" id="ARBA00023136"/>
    </source>
</evidence>
<accession>A0A974I1B5</accession>
<dbReference type="GO" id="GO:0006122">
    <property type="term" value="P:mitochondrial electron transport, ubiquinol to cytochrome c"/>
    <property type="evidence" value="ECO:0007669"/>
    <property type="project" value="InterPro"/>
</dbReference>
<evidence type="ECO:0000256" key="8">
    <source>
        <dbReference type="ARBA" id="ARBA00023128"/>
    </source>
</evidence>
<evidence type="ECO:0000256" key="7">
    <source>
        <dbReference type="ARBA" id="ARBA00022989"/>
    </source>
</evidence>
<dbReference type="EMBL" id="CM004467">
    <property type="protein sequence ID" value="OCT97501.1"/>
    <property type="molecule type" value="Genomic_DNA"/>
</dbReference>
<evidence type="ECO:0000256" key="6">
    <source>
        <dbReference type="ARBA" id="ARBA00022982"/>
    </source>
</evidence>
<evidence type="ECO:0000256" key="13">
    <source>
        <dbReference type="ARBA" id="ARBA00075865"/>
    </source>
</evidence>
<dbReference type="PANTHER" id="PTHR15420:SF2">
    <property type="entry name" value="CYTOCHROME B-C1 COMPLEX SUBUNIT 10"/>
    <property type="match status" value="1"/>
</dbReference>
<comment type="subcellular location">
    <subcellularLocation>
        <location evidence="1">Mitochondrion inner membrane</location>
        <topology evidence="1">Single-pass membrane protein</topology>
    </subcellularLocation>
</comment>
<dbReference type="InterPro" id="IPR029027">
    <property type="entry name" value="Single_a-helix_sf"/>
</dbReference>
<sequence length="101" mass="11773">MKICFNQAAIRAAWIQRSFRRHFVCKCLYHRLLGLAGHIECVTEIMIARFLGPRYQQLAKNWAPVLATWGSIGAVGLIWATDWRLFLDYVPYINGKFKDEK</sequence>
<keyword evidence="8" id="KW-0496">Mitochondrion</keyword>
<evidence type="ECO:0000256" key="1">
    <source>
        <dbReference type="ARBA" id="ARBA00004434"/>
    </source>
</evidence>
<proteinExistence type="inferred from homology"/>
<dbReference type="PANTHER" id="PTHR15420">
    <property type="entry name" value="UBIQUINOL-CYTOCHROME C REDUCTASE COMPLEX 6.4 KD PROTEIN"/>
    <property type="match status" value="1"/>
</dbReference>
<evidence type="ECO:0000256" key="4">
    <source>
        <dbReference type="ARBA" id="ARBA00022692"/>
    </source>
</evidence>
<comment type="similarity">
    <text evidence="11">Belongs to the UQCR11/QCR10 family.</text>
</comment>
<evidence type="ECO:0000256" key="10">
    <source>
        <dbReference type="ARBA" id="ARBA00046393"/>
    </source>
</evidence>
<protein>
    <recommendedName>
        <fullName evidence="12">Cytochrome b-c1 complex subunit 10</fullName>
    </recommendedName>
    <alternativeName>
        <fullName evidence="13">Complex III subunit 10</fullName>
    </alternativeName>
    <alternativeName>
        <fullName evidence="14">Complex III subunit XI</fullName>
    </alternativeName>
    <alternativeName>
        <fullName evidence="15">Ubiquinol-cytochrome c reductase complex 6.4 kDa protein</fullName>
    </alternativeName>
</protein>
<evidence type="ECO:0000256" key="12">
    <source>
        <dbReference type="ARBA" id="ARBA00068589"/>
    </source>
</evidence>
<keyword evidence="2" id="KW-0813">Transport</keyword>
<dbReference type="AlphaFoldDB" id="A0A974I1B5"/>
<keyword evidence="9" id="KW-0472">Membrane</keyword>
<dbReference type="Pfam" id="PF08997">
    <property type="entry name" value="UCR_6-4kD"/>
    <property type="match status" value="1"/>
</dbReference>
<gene>
    <name evidence="16" type="ORF">XELAEV_18009728mg</name>
</gene>
<organism evidence="16 17">
    <name type="scientific">Xenopus laevis</name>
    <name type="common">African clawed frog</name>
    <dbReference type="NCBI Taxonomy" id="8355"/>
    <lineage>
        <taxon>Eukaryota</taxon>
        <taxon>Metazoa</taxon>
        <taxon>Chordata</taxon>
        <taxon>Craniata</taxon>
        <taxon>Vertebrata</taxon>
        <taxon>Euteleostomi</taxon>
        <taxon>Amphibia</taxon>
        <taxon>Batrachia</taxon>
        <taxon>Anura</taxon>
        <taxon>Pipoidea</taxon>
        <taxon>Pipidae</taxon>
        <taxon>Xenopodinae</taxon>
        <taxon>Xenopus</taxon>
        <taxon>Xenopus</taxon>
    </lineage>
</organism>
<evidence type="ECO:0000256" key="3">
    <source>
        <dbReference type="ARBA" id="ARBA00022660"/>
    </source>
</evidence>
<keyword evidence="4" id="KW-0812">Transmembrane</keyword>
<evidence type="ECO:0000256" key="14">
    <source>
        <dbReference type="ARBA" id="ARBA00076084"/>
    </source>
</evidence>
<name>A0A974I1B5_XENLA</name>
<evidence type="ECO:0000313" key="16">
    <source>
        <dbReference type="EMBL" id="OCT97501.1"/>
    </source>
</evidence>
<evidence type="ECO:0000256" key="2">
    <source>
        <dbReference type="ARBA" id="ARBA00022448"/>
    </source>
</evidence>
<dbReference type="FunFam" id="1.20.5.220:FF:000004">
    <property type="entry name" value="Cytochrome b-c1 complex subunit 10"/>
    <property type="match status" value="1"/>
</dbReference>
<evidence type="ECO:0000313" key="17">
    <source>
        <dbReference type="Proteomes" id="UP000694892"/>
    </source>
</evidence>
<evidence type="ECO:0000256" key="5">
    <source>
        <dbReference type="ARBA" id="ARBA00022792"/>
    </source>
</evidence>
<evidence type="ECO:0000256" key="11">
    <source>
        <dbReference type="ARBA" id="ARBA00061112"/>
    </source>
</evidence>
<dbReference type="InterPro" id="IPR015089">
    <property type="entry name" value="UQCR"/>
</dbReference>
<dbReference type="SUPFAM" id="SSF81518">
    <property type="entry name" value="Subunit XI (6.4 kDa protein) of cytochrome bc1 complex (Ubiquinol-cytochrome c reductase)"/>
    <property type="match status" value="1"/>
</dbReference>
<keyword evidence="5" id="KW-0999">Mitochondrion inner membrane</keyword>
<dbReference type="GO" id="GO:0005743">
    <property type="term" value="C:mitochondrial inner membrane"/>
    <property type="evidence" value="ECO:0007669"/>
    <property type="project" value="UniProtKB-SubCell"/>
</dbReference>
<evidence type="ECO:0000256" key="15">
    <source>
        <dbReference type="ARBA" id="ARBA00080549"/>
    </source>
</evidence>
<keyword evidence="7" id="KW-1133">Transmembrane helix</keyword>
<reference evidence="17" key="1">
    <citation type="journal article" date="2016" name="Nature">
        <title>Genome evolution in the allotetraploid frog Xenopus laevis.</title>
        <authorList>
            <person name="Session A.M."/>
            <person name="Uno Y."/>
            <person name="Kwon T."/>
            <person name="Chapman J.A."/>
            <person name="Toyoda A."/>
            <person name="Takahashi S."/>
            <person name="Fukui A."/>
            <person name="Hikosaka A."/>
            <person name="Suzuki A."/>
            <person name="Kondo M."/>
            <person name="van Heeringen S.J."/>
            <person name="Quigley I."/>
            <person name="Heinz S."/>
            <person name="Ogino H."/>
            <person name="Ochi H."/>
            <person name="Hellsten U."/>
            <person name="Lyons J.B."/>
            <person name="Simakov O."/>
            <person name="Putnam N."/>
            <person name="Stites J."/>
            <person name="Kuroki Y."/>
            <person name="Tanaka T."/>
            <person name="Michiue T."/>
            <person name="Watanabe M."/>
            <person name="Bogdanovic O."/>
            <person name="Lister R."/>
            <person name="Georgiou G."/>
            <person name="Paranjpe S.S."/>
            <person name="van Kruijsbergen I."/>
            <person name="Shu S."/>
            <person name="Carlson J."/>
            <person name="Kinoshita T."/>
            <person name="Ohta Y."/>
            <person name="Mawaribuchi S."/>
            <person name="Jenkins J."/>
            <person name="Grimwood J."/>
            <person name="Schmutz J."/>
            <person name="Mitros T."/>
            <person name="Mozaffari S.V."/>
            <person name="Suzuki Y."/>
            <person name="Haramoto Y."/>
            <person name="Yamamoto T.S."/>
            <person name="Takagi C."/>
            <person name="Heald R."/>
            <person name="Miller K."/>
            <person name="Haudenschild C."/>
            <person name="Kitzman J."/>
            <person name="Nakayama T."/>
            <person name="Izutsu Y."/>
            <person name="Robert J."/>
            <person name="Fortriede J."/>
            <person name="Burns K."/>
            <person name="Lotay V."/>
            <person name="Karimi K."/>
            <person name="Yasuoka Y."/>
            <person name="Dichmann D.S."/>
            <person name="Flajnik M.F."/>
            <person name="Houston D.W."/>
            <person name="Shendure J."/>
            <person name="DuPasquier L."/>
            <person name="Vize P.D."/>
            <person name="Zorn A.M."/>
            <person name="Ito M."/>
            <person name="Marcotte E.M."/>
            <person name="Wallingford J.B."/>
            <person name="Ito Y."/>
            <person name="Asashima M."/>
            <person name="Ueno N."/>
            <person name="Matsuda Y."/>
            <person name="Veenstra G.J."/>
            <person name="Fujiyama A."/>
            <person name="Harland R.M."/>
            <person name="Taira M."/>
            <person name="Rokhsar D.S."/>
        </authorList>
    </citation>
    <scope>NUCLEOTIDE SEQUENCE [LARGE SCALE GENOMIC DNA]</scope>
    <source>
        <strain evidence="17">J</strain>
    </source>
</reference>